<evidence type="ECO:0000313" key="4">
    <source>
        <dbReference type="Proteomes" id="UP001595821"/>
    </source>
</evidence>
<name>A0ABD5P2R8_9EURY</name>
<dbReference type="InterPro" id="IPR027417">
    <property type="entry name" value="P-loop_NTPase"/>
</dbReference>
<dbReference type="NCBIfam" id="NF045487">
    <property type="entry name" value="ASRP"/>
    <property type="match status" value="1"/>
</dbReference>
<feature type="compositionally biased region" description="Polar residues" evidence="1">
    <location>
        <begin position="378"/>
        <end position="391"/>
    </location>
</feature>
<organism evidence="3 4">
    <name type="scientific">Natribaculum luteum</name>
    <dbReference type="NCBI Taxonomy" id="1586232"/>
    <lineage>
        <taxon>Archaea</taxon>
        <taxon>Methanobacteriati</taxon>
        <taxon>Methanobacteriota</taxon>
        <taxon>Stenosarchaea group</taxon>
        <taxon>Halobacteria</taxon>
        <taxon>Halobacteriales</taxon>
        <taxon>Natrialbaceae</taxon>
        <taxon>Natribaculum</taxon>
    </lineage>
</organism>
<dbReference type="SUPFAM" id="SSF52540">
    <property type="entry name" value="P-loop containing nucleoside triphosphate hydrolases"/>
    <property type="match status" value="2"/>
</dbReference>
<evidence type="ECO:0000313" key="3">
    <source>
        <dbReference type="EMBL" id="MFC4248390.1"/>
    </source>
</evidence>
<dbReference type="RefSeq" id="WP_377071361.1">
    <property type="nucleotide sequence ID" value="NZ_CP095397.1"/>
</dbReference>
<accession>A0ABD5P2R8</accession>
<feature type="domain" description="Rad50/SbcC-type AAA" evidence="2">
    <location>
        <begin position="26"/>
        <end position="266"/>
    </location>
</feature>
<dbReference type="Proteomes" id="UP001595821">
    <property type="component" value="Unassembled WGS sequence"/>
</dbReference>
<sequence length="660" mass="75783">MYSLIWLATTALHVNSYVTGTSDVQVSVENVGGIDSTTVSFSPGITILSGRNATNRTSFLRSVMGALGSDDVSLKGDAEQGEIELTIGDETYTRYLERTGDGLTTAGDPYLEDPEVADLFAFHLQTNEARRAVEGGDDLRELIMRPIDTAAIQEEIERLQSEKRAIDAELEELDELSRRLPSLEEERTTLTESIEEKRQELEAKRTELDEADENVAEGRDGQSELEDALATLQSTQSELEDARFDLETERETLSHVIDEQDELEAELESLSETETETIETVEERITTLREQKQALDSEINDLQTIVRFNEDMLDGASADVLSALRDDESESVTDQLLEDEQTVICWTCGSEVKREEIEDTLDRLRDLRKEKVSERSTIQSDLRELTSTQKELQSRQDRRQRITRRLDEIDDEIERRKARIDDLEERREDLTAEIETLETDVERLESEEYGEIVDLHKEVNTLEIELRNLEGEREDVEAEIDRIETRIDDRDRLERQRDEVREALEEQRTRIERIEREAVDHFNEHMETILELLDYDNLERIWIERTDGPELGSDRYEGGRFDLHIVRTADSGRAYEDTIEHLSESEREVTGIVFALAGYLAHEVYEDVPFILLDSLEAIDADRIARLVEYVAEYAEYLVVALLTEDAAPLEGKYETVTEI</sequence>
<feature type="region of interest" description="Disordered" evidence="1">
    <location>
        <begin position="200"/>
        <end position="221"/>
    </location>
</feature>
<feature type="region of interest" description="Disordered" evidence="1">
    <location>
        <begin position="378"/>
        <end position="397"/>
    </location>
</feature>
<evidence type="ECO:0000256" key="1">
    <source>
        <dbReference type="SAM" id="MobiDB-lite"/>
    </source>
</evidence>
<dbReference type="PANTHER" id="PTHR45615">
    <property type="entry name" value="MYOSIN HEAVY CHAIN, NON-MUSCLE"/>
    <property type="match status" value="1"/>
</dbReference>
<gene>
    <name evidence="3" type="ORF">ACFOZ7_15860</name>
</gene>
<comment type="caution">
    <text evidence="3">The sequence shown here is derived from an EMBL/GenBank/DDBJ whole genome shotgun (WGS) entry which is preliminary data.</text>
</comment>
<proteinExistence type="predicted"/>
<protein>
    <submittedName>
        <fullName evidence="3">Archaea-specific SMC-related protein</fullName>
    </submittedName>
</protein>
<dbReference type="EMBL" id="JBHSDJ010000121">
    <property type="protein sequence ID" value="MFC4248390.1"/>
    <property type="molecule type" value="Genomic_DNA"/>
</dbReference>
<dbReference type="AlphaFoldDB" id="A0ABD5P2R8"/>
<dbReference type="PANTHER" id="PTHR45615:SF80">
    <property type="entry name" value="GRIP DOMAIN-CONTAINING PROTEIN"/>
    <property type="match status" value="1"/>
</dbReference>
<dbReference type="Gene3D" id="3.40.50.300">
    <property type="entry name" value="P-loop containing nucleotide triphosphate hydrolases"/>
    <property type="match status" value="2"/>
</dbReference>
<dbReference type="InterPro" id="IPR038729">
    <property type="entry name" value="Rad50/SbcC_AAA"/>
</dbReference>
<dbReference type="GeneID" id="71855620"/>
<reference evidence="3 4" key="1">
    <citation type="journal article" date="2014" name="Int. J. Syst. Evol. Microbiol.">
        <title>Complete genome sequence of Corynebacterium casei LMG S-19264T (=DSM 44701T), isolated from a smear-ripened cheese.</title>
        <authorList>
            <consortium name="US DOE Joint Genome Institute (JGI-PGF)"/>
            <person name="Walter F."/>
            <person name="Albersmeier A."/>
            <person name="Kalinowski J."/>
            <person name="Ruckert C."/>
        </authorList>
    </citation>
    <scope>NUCLEOTIDE SEQUENCE [LARGE SCALE GENOMIC DNA]</scope>
    <source>
        <strain evidence="3 4">IBRC-M 10912</strain>
    </source>
</reference>
<evidence type="ECO:0000259" key="2">
    <source>
        <dbReference type="Pfam" id="PF13476"/>
    </source>
</evidence>
<dbReference type="Pfam" id="PF13476">
    <property type="entry name" value="AAA_23"/>
    <property type="match status" value="1"/>
</dbReference>